<dbReference type="InParanoid" id="A0A0G4FPN1"/>
<evidence type="ECO:0008006" key="3">
    <source>
        <dbReference type="Google" id="ProtNLM"/>
    </source>
</evidence>
<proteinExistence type="predicted"/>
<keyword evidence="2" id="KW-1185">Reference proteome</keyword>
<accession>A0A0G4FPN1</accession>
<dbReference type="VEuPathDB" id="CryptoDB:Vbra_705"/>
<dbReference type="PANTHER" id="PTHR33219:SF14">
    <property type="entry name" value="PROTEIN COFACTOR ASSEMBLY OF COMPLEX C SUBUNIT B CCB3, CHLOROPLASTIC-RELATED"/>
    <property type="match status" value="1"/>
</dbReference>
<dbReference type="GO" id="GO:0016020">
    <property type="term" value="C:membrane"/>
    <property type="evidence" value="ECO:0007669"/>
    <property type="project" value="InterPro"/>
</dbReference>
<evidence type="ECO:0000313" key="1">
    <source>
        <dbReference type="EMBL" id="CEM16384.1"/>
    </source>
</evidence>
<evidence type="ECO:0000313" key="2">
    <source>
        <dbReference type="Proteomes" id="UP000041254"/>
    </source>
</evidence>
<name>A0A0G4FPN1_VITBC</name>
<dbReference type="Pfam" id="PF02325">
    <property type="entry name" value="CCB3_YggT"/>
    <property type="match status" value="1"/>
</dbReference>
<dbReference type="EMBL" id="CDMY01000477">
    <property type="protein sequence ID" value="CEM16384.1"/>
    <property type="molecule type" value="Genomic_DNA"/>
</dbReference>
<protein>
    <recommendedName>
        <fullName evidence="3">YggT family protein</fullName>
    </recommendedName>
</protein>
<gene>
    <name evidence="1" type="ORF">Vbra_705</name>
</gene>
<sequence length="160" mass="17835">MLSRSGGGVGMLSEVAAVRGATIAMTSTPPLVQTLWGGNLLSRSVLFIFSVFAQSRPFLEPLLRLWLKNNLTVLISLVYILRIYKILLYLRYVLEWLPQINPYLPPFSSVYVATNPYMDFFQSFIPPVFGVDMGGLVAWLALEFIETFLSSIPGIAEAVL</sequence>
<dbReference type="OMA" id="PYMDFFQ"/>
<dbReference type="PhylomeDB" id="A0A0G4FPN1"/>
<dbReference type="Proteomes" id="UP000041254">
    <property type="component" value="Unassembled WGS sequence"/>
</dbReference>
<dbReference type="PANTHER" id="PTHR33219">
    <property type="entry name" value="YLMG HOMOLOG PROTEIN 2, CHLOROPLASTIC"/>
    <property type="match status" value="1"/>
</dbReference>
<organism evidence="1 2">
    <name type="scientific">Vitrella brassicaformis (strain CCMP3155)</name>
    <dbReference type="NCBI Taxonomy" id="1169540"/>
    <lineage>
        <taxon>Eukaryota</taxon>
        <taxon>Sar</taxon>
        <taxon>Alveolata</taxon>
        <taxon>Colpodellida</taxon>
        <taxon>Vitrellaceae</taxon>
        <taxon>Vitrella</taxon>
    </lineage>
</organism>
<dbReference type="InterPro" id="IPR003425">
    <property type="entry name" value="CCB3/YggT"/>
</dbReference>
<reference evidence="1" key="1">
    <citation type="submission" date="2014-11" db="EMBL/GenBank/DDBJ databases">
        <authorList>
            <person name="Zhu J."/>
            <person name="Qi W."/>
            <person name="Song R."/>
        </authorList>
    </citation>
    <scope>NUCLEOTIDE SEQUENCE [LARGE SCALE GENOMIC DNA]</scope>
</reference>
<dbReference type="AlphaFoldDB" id="A0A0G4FPN1"/>
<dbReference type="STRING" id="1169540.A0A0G4FPN1"/>
<dbReference type="OrthoDB" id="365686at2759"/>